<dbReference type="RefSeq" id="WP_133496014.1">
    <property type="nucleotide sequence ID" value="NZ_BMLU01000008.1"/>
</dbReference>
<accession>A0A4R6FJU4</accession>
<reference evidence="2 3" key="1">
    <citation type="submission" date="2019-03" db="EMBL/GenBank/DDBJ databases">
        <title>Genomic Encyclopedia of Type Strains, Phase IV (KMG-IV): sequencing the most valuable type-strain genomes for metagenomic binning, comparative biology and taxonomic classification.</title>
        <authorList>
            <person name="Goeker M."/>
        </authorList>
    </citation>
    <scope>NUCLEOTIDE SEQUENCE [LARGE SCALE GENOMIC DNA]</scope>
    <source>
        <strain evidence="2 3">DSM 25059</strain>
    </source>
</reference>
<evidence type="ECO:0000256" key="1">
    <source>
        <dbReference type="SAM" id="SignalP"/>
    </source>
</evidence>
<dbReference type="Proteomes" id="UP000295493">
    <property type="component" value="Unassembled WGS sequence"/>
</dbReference>
<keyword evidence="3" id="KW-1185">Reference proteome</keyword>
<organism evidence="2 3">
    <name type="scientific">Stakelama pacifica</name>
    <dbReference type="NCBI Taxonomy" id="517720"/>
    <lineage>
        <taxon>Bacteria</taxon>
        <taxon>Pseudomonadati</taxon>
        <taxon>Pseudomonadota</taxon>
        <taxon>Alphaproteobacteria</taxon>
        <taxon>Sphingomonadales</taxon>
        <taxon>Sphingomonadaceae</taxon>
        <taxon>Stakelama</taxon>
    </lineage>
</organism>
<feature type="chain" id="PRO_5020787213" description="Tetratricopeptide repeat protein" evidence="1">
    <location>
        <begin position="22"/>
        <end position="603"/>
    </location>
</feature>
<dbReference type="AlphaFoldDB" id="A0A4R6FJU4"/>
<gene>
    <name evidence="2" type="ORF">EV664_108102</name>
</gene>
<feature type="signal peptide" evidence="1">
    <location>
        <begin position="1"/>
        <end position="21"/>
    </location>
</feature>
<dbReference type="EMBL" id="SNWD01000008">
    <property type="protein sequence ID" value="TDN81160.1"/>
    <property type="molecule type" value="Genomic_DNA"/>
</dbReference>
<name>A0A4R6FJU4_9SPHN</name>
<evidence type="ECO:0008006" key="4">
    <source>
        <dbReference type="Google" id="ProtNLM"/>
    </source>
</evidence>
<keyword evidence="1" id="KW-0732">Signal</keyword>
<evidence type="ECO:0000313" key="3">
    <source>
        <dbReference type="Proteomes" id="UP000295493"/>
    </source>
</evidence>
<evidence type="ECO:0000313" key="2">
    <source>
        <dbReference type="EMBL" id="TDN81160.1"/>
    </source>
</evidence>
<comment type="caution">
    <text evidence="2">The sequence shown here is derived from an EMBL/GenBank/DDBJ whole genome shotgun (WGS) entry which is preliminary data.</text>
</comment>
<proteinExistence type="predicted"/>
<protein>
    <recommendedName>
        <fullName evidence="4">Tetratricopeptide repeat protein</fullName>
    </recommendedName>
</protein>
<dbReference type="OrthoDB" id="7431909at2"/>
<sequence length="603" mass="64019">MKGRRALLITALLASAANAPATQDHAVGEDHAVNSTAGDNAPDAAAVTAIDKPSLRFAAELAQMPLDDSDQPVPTIDAAWRTLAQASDSGRQAARWNLARSLARYGSPAEELGVLSVMQMDDPDLSLVSAWRLANGVALARIGRTSDALASLSDPGLTMTGTACAWRMRLLARMHDWEAAGKQFRCAAPAMDAMPAWSQHDFRIAAAQTAIGIMAPENAMTLLAPLAESDTDANLVRGKALLALGKYDEGLLKLRRVALAGSPQQRAAAQLAIIETGIASKSLSAKDAADQLDALLYHWRGDDTEREALKVRWKLAETMGDKRGALDAGARLFRYFDLGPKTRPVLEKLQGMLSNLLNDQQLPLSQAAGVYWEYRDLAPTGGAGDAVASNLADRLADARLFGRAAELLRYQMDNRATDIAKGPLSVRIAELQLLDGNPEGALEVIRASDGPPYPETMLTDRRRMSAVALFRLGKKNEAMAMLDLVPDSAPLKAEMLWHQRDWSGFVKANGRALPAPAGLNAAAETAVLRQAVALAMQGNEAGLSDLKRRYGPAMSKRPSGKALALLTDRPDQVDPGAIEAALAAMPGAASAGPLTGLIEGDAG</sequence>